<feature type="signal peptide" evidence="1">
    <location>
        <begin position="1"/>
        <end position="22"/>
    </location>
</feature>
<evidence type="ECO:0008006" key="3">
    <source>
        <dbReference type="Google" id="ProtNLM"/>
    </source>
</evidence>
<evidence type="ECO:0000256" key="1">
    <source>
        <dbReference type="SAM" id="SignalP"/>
    </source>
</evidence>
<protein>
    <recommendedName>
        <fullName evidence="3">Class I SAM-dependent methyltransferase</fullName>
    </recommendedName>
</protein>
<accession>A0A7S3GVT4</accession>
<feature type="chain" id="PRO_5030632050" description="Class I SAM-dependent methyltransferase" evidence="1">
    <location>
        <begin position="23"/>
        <end position="252"/>
    </location>
</feature>
<reference evidence="2" key="1">
    <citation type="submission" date="2021-01" db="EMBL/GenBank/DDBJ databases">
        <authorList>
            <person name="Corre E."/>
            <person name="Pelletier E."/>
            <person name="Niang G."/>
            <person name="Scheremetjew M."/>
            <person name="Finn R."/>
            <person name="Kale V."/>
            <person name="Holt S."/>
            <person name="Cochrane G."/>
            <person name="Meng A."/>
            <person name="Brown T."/>
            <person name="Cohen L."/>
        </authorList>
    </citation>
    <scope>NUCLEOTIDE SEQUENCE</scope>
    <source>
        <strain evidence="2">CCAP 955/1</strain>
    </source>
</reference>
<sequence>MEWSTMLFLYLALMCFVWSASGKKKAPKKLFSEYPESILGKHEIKNATKTMGGVDIVMTSKEVTLFERYLANATNYFEFGCGGSTVLACKTGQTNLSVTSIDSSREWIDKIKRNPHVADKAARKLLHMNVVDIGPVKKWGFPNQTAEASHGAWYLYSQSISLTDKKYDLVLVDGRFRVACVLNTYISNPHAPVLIHDFFGPSFHHNAYKVLLNVSNVVDRAESLAVLRVKSNIKTEELVKLYGAFINVPERR</sequence>
<dbReference type="EMBL" id="HBIC01013449">
    <property type="protein sequence ID" value="CAE0277899.1"/>
    <property type="molecule type" value="Transcribed_RNA"/>
</dbReference>
<proteinExistence type="predicted"/>
<name>A0A7S3GVT4_9STRA</name>
<evidence type="ECO:0000313" key="2">
    <source>
        <dbReference type="EMBL" id="CAE0277899.1"/>
    </source>
</evidence>
<dbReference type="Gene3D" id="3.40.50.150">
    <property type="entry name" value="Vaccinia Virus protein VP39"/>
    <property type="match status" value="1"/>
</dbReference>
<dbReference type="InterPro" id="IPR029063">
    <property type="entry name" value="SAM-dependent_MTases_sf"/>
</dbReference>
<dbReference type="AlphaFoldDB" id="A0A7S3GVT4"/>
<gene>
    <name evidence="2" type="ORF">SELO1098_LOCUS6729</name>
</gene>
<keyword evidence="1" id="KW-0732">Signal</keyword>
<organism evidence="2">
    <name type="scientific">Spumella elongata</name>
    <dbReference type="NCBI Taxonomy" id="89044"/>
    <lineage>
        <taxon>Eukaryota</taxon>
        <taxon>Sar</taxon>
        <taxon>Stramenopiles</taxon>
        <taxon>Ochrophyta</taxon>
        <taxon>Chrysophyceae</taxon>
        <taxon>Chromulinales</taxon>
        <taxon>Chromulinaceae</taxon>
        <taxon>Spumella</taxon>
    </lineage>
</organism>